<dbReference type="InterPro" id="IPR036047">
    <property type="entry name" value="F-box-like_dom_sf"/>
</dbReference>
<feature type="domain" description="F-box" evidence="1">
    <location>
        <begin position="43"/>
        <end position="83"/>
    </location>
</feature>
<gene>
    <name evidence="2" type="ORF">PIB30_068537</name>
</gene>
<dbReference type="InterPro" id="IPR011043">
    <property type="entry name" value="Gal_Oxase/kelch_b-propeller"/>
</dbReference>
<dbReference type="Pfam" id="PF00646">
    <property type="entry name" value="F-box"/>
    <property type="match status" value="1"/>
</dbReference>
<dbReference type="Gene3D" id="1.20.1280.50">
    <property type="match status" value="1"/>
</dbReference>
<proteinExistence type="predicted"/>
<accession>A0ABU6VLB4</accession>
<dbReference type="Pfam" id="PF24750">
    <property type="entry name" value="b-prop_At3g26010-like"/>
    <property type="match status" value="1"/>
</dbReference>
<protein>
    <recommendedName>
        <fullName evidence="1">F-box domain-containing protein</fullName>
    </recommendedName>
</protein>
<evidence type="ECO:0000259" key="1">
    <source>
        <dbReference type="SMART" id="SM00256"/>
    </source>
</evidence>
<dbReference type="PANTHER" id="PTHR35546:SF130">
    <property type="entry name" value="EXPRESSED PROTEIN"/>
    <property type="match status" value="1"/>
</dbReference>
<evidence type="ECO:0000313" key="2">
    <source>
        <dbReference type="EMBL" id="MED6174382.1"/>
    </source>
</evidence>
<dbReference type="SUPFAM" id="SSF50965">
    <property type="entry name" value="Galactose oxidase, central domain"/>
    <property type="match status" value="1"/>
</dbReference>
<sequence length="425" mass="48488">MSDITTSSSSSTALSFFFTNNNNNNKKKNNNTSSSSSSSISHLCNDLLSQIFTRLPFRSTTICKCVSKTWLHLISSTYFIRLFMATQHECYGASLVFLSPHQLMLTFPPDPLSDIDDDDDFEHDHDHQNRRILMSPEAFVKGTVCGCSMNVFLCSDNRYTSGYGYFLHDPLNKETFELPSIAARKECLHAIGFICDRFCNDTDKDSAKRNSLDPQKCFRVVRIKSFIVRHYEFEVDVWSSETGKWRNKSVRLTDGFAFAPHWSLSFAYDGGLYFMGRTSIFVYDPYSLRGETLDYPVGSDPMNIMSFGFLGECGGNLRISDIGHSDVKVWELVMNEHWELVHHVNFSGHLPNEFCADYYKRVGGFHPHDGEIVYLYSFSEGIYVANLGTRKFTYIPGYQKSDLSPFHLELPLWPPSSSSLPEECD</sequence>
<comment type="caution">
    <text evidence="2">The sequence shown here is derived from an EMBL/GenBank/DDBJ whole genome shotgun (WGS) entry which is preliminary data.</text>
</comment>
<dbReference type="InterPro" id="IPR055290">
    <property type="entry name" value="At3g26010-like"/>
</dbReference>
<evidence type="ECO:0000313" key="3">
    <source>
        <dbReference type="Proteomes" id="UP001341840"/>
    </source>
</evidence>
<dbReference type="InterPro" id="IPR001810">
    <property type="entry name" value="F-box_dom"/>
</dbReference>
<name>A0ABU6VLB4_9FABA</name>
<dbReference type="SUPFAM" id="SSF81383">
    <property type="entry name" value="F-box domain"/>
    <property type="match status" value="1"/>
</dbReference>
<dbReference type="SMART" id="SM00256">
    <property type="entry name" value="FBOX"/>
    <property type="match status" value="1"/>
</dbReference>
<dbReference type="EMBL" id="JASCZI010151771">
    <property type="protein sequence ID" value="MED6174382.1"/>
    <property type="molecule type" value="Genomic_DNA"/>
</dbReference>
<organism evidence="2 3">
    <name type="scientific">Stylosanthes scabra</name>
    <dbReference type="NCBI Taxonomy" id="79078"/>
    <lineage>
        <taxon>Eukaryota</taxon>
        <taxon>Viridiplantae</taxon>
        <taxon>Streptophyta</taxon>
        <taxon>Embryophyta</taxon>
        <taxon>Tracheophyta</taxon>
        <taxon>Spermatophyta</taxon>
        <taxon>Magnoliopsida</taxon>
        <taxon>eudicotyledons</taxon>
        <taxon>Gunneridae</taxon>
        <taxon>Pentapetalae</taxon>
        <taxon>rosids</taxon>
        <taxon>fabids</taxon>
        <taxon>Fabales</taxon>
        <taxon>Fabaceae</taxon>
        <taxon>Papilionoideae</taxon>
        <taxon>50 kb inversion clade</taxon>
        <taxon>dalbergioids sensu lato</taxon>
        <taxon>Dalbergieae</taxon>
        <taxon>Pterocarpus clade</taxon>
        <taxon>Stylosanthes</taxon>
    </lineage>
</organism>
<dbReference type="Proteomes" id="UP001341840">
    <property type="component" value="Unassembled WGS sequence"/>
</dbReference>
<reference evidence="2 3" key="1">
    <citation type="journal article" date="2023" name="Plants (Basel)">
        <title>Bridging the Gap: Combining Genomics and Transcriptomics Approaches to Understand Stylosanthes scabra, an Orphan Legume from the Brazilian Caatinga.</title>
        <authorList>
            <person name="Ferreira-Neto J.R.C."/>
            <person name="da Silva M.D."/>
            <person name="Binneck E."/>
            <person name="de Melo N.F."/>
            <person name="da Silva R.H."/>
            <person name="de Melo A.L.T.M."/>
            <person name="Pandolfi V."/>
            <person name="Bustamante F.O."/>
            <person name="Brasileiro-Vidal A.C."/>
            <person name="Benko-Iseppon A.M."/>
        </authorList>
    </citation>
    <scope>NUCLEOTIDE SEQUENCE [LARGE SCALE GENOMIC DNA]</scope>
    <source>
        <tissue evidence="2">Leaves</tissue>
    </source>
</reference>
<keyword evidence="3" id="KW-1185">Reference proteome</keyword>
<dbReference type="PANTHER" id="PTHR35546">
    <property type="entry name" value="F-BOX PROTEIN INTERACTION DOMAIN PROTEIN-RELATED"/>
    <property type="match status" value="1"/>
</dbReference>
<dbReference type="InterPro" id="IPR056592">
    <property type="entry name" value="Beta-prop_At3g26010-like"/>
</dbReference>